<proteinExistence type="predicted"/>
<evidence type="ECO:0000313" key="1">
    <source>
        <dbReference type="EMBL" id="UNO47761.1"/>
    </source>
</evidence>
<name>T0BBK5_ALIAG</name>
<reference evidence="2" key="1">
    <citation type="journal article" date="2022" name="G3 (Bethesda)">
        <title>Unveiling the complete genome sequence of Alicyclobacillus acidoterrestris DSM 3922T, a taint-producing strain.</title>
        <authorList>
            <person name="Leonardo I.C."/>
            <person name="Barreto Crespo M.T."/>
            <person name="Gaspar F.B."/>
        </authorList>
    </citation>
    <scope>NUCLEOTIDE SEQUENCE [LARGE SCALE GENOMIC DNA]</scope>
    <source>
        <strain evidence="2">DSM 3922</strain>
    </source>
</reference>
<dbReference type="EMBL" id="CP080467">
    <property type="protein sequence ID" value="UNO47761.1"/>
    <property type="molecule type" value="Genomic_DNA"/>
</dbReference>
<sequence>MLIYKMAEQLRKLQKQGLSEQEAASKLGVKTQLGGLNRVVRAREKAKA</sequence>
<accession>A0A9E6ZIG6</accession>
<organism evidence="1 2">
    <name type="scientific">Alicyclobacillus acidoterrestris (strain ATCC 49025 / DSM 3922 / CIP 106132 / NCIMB 13137 / GD3B)</name>
    <dbReference type="NCBI Taxonomy" id="1356854"/>
    <lineage>
        <taxon>Bacteria</taxon>
        <taxon>Bacillati</taxon>
        <taxon>Bacillota</taxon>
        <taxon>Bacilli</taxon>
        <taxon>Bacillales</taxon>
        <taxon>Alicyclobacillaceae</taxon>
        <taxon>Alicyclobacillus</taxon>
    </lineage>
</organism>
<dbReference type="Proteomes" id="UP000829401">
    <property type="component" value="Chromosome"/>
</dbReference>
<dbReference type="KEGG" id="aaco:K1I37_13815"/>
<protein>
    <submittedName>
        <fullName evidence="1">Uncharacterized protein</fullName>
    </submittedName>
</protein>
<accession>T0BBK5</accession>
<gene>
    <name evidence="1" type="ORF">K1I37_13815</name>
</gene>
<dbReference type="AlphaFoldDB" id="T0BBK5"/>
<dbReference type="RefSeq" id="WP_021298542.1">
    <property type="nucleotide sequence ID" value="NZ_AURB01000194.1"/>
</dbReference>
<keyword evidence="2" id="KW-1185">Reference proteome</keyword>
<evidence type="ECO:0000313" key="2">
    <source>
        <dbReference type="Proteomes" id="UP000829401"/>
    </source>
</evidence>